<keyword evidence="5" id="KW-1185">Reference proteome</keyword>
<sequence length="186" mass="20069">MIVENTPHRPGKRVHVVQGEHAISADPDVMMTTILGSCVAVCMRDPVTGIGGMNHFLLPEGKADGLDEGRRYGAYAMELLINELLRSGARRERLEAKLFGGARMFGGLSDVGASNAAFAEKFLKDEGIKVVGSSLGGMGARRVQFWPVTGRAQQRIVTDTHEVATLKEVPRKPAPPAEDEGSLELF</sequence>
<dbReference type="RefSeq" id="WP_374346870.1">
    <property type="nucleotide sequence ID" value="NZ_JBHTLQ010000016.1"/>
</dbReference>
<dbReference type="CDD" id="cd16352">
    <property type="entry name" value="CheD"/>
    <property type="match status" value="1"/>
</dbReference>
<keyword evidence="2 3" id="KW-0378">Hydrolase</keyword>
<protein>
    <recommendedName>
        <fullName evidence="3">Probable chemoreceptor glutamine deamidase CheD</fullName>
        <ecNumber evidence="3">3.5.1.44</ecNumber>
    </recommendedName>
</protein>
<comment type="similarity">
    <text evidence="3">Belongs to the CheD family.</text>
</comment>
<evidence type="ECO:0000256" key="2">
    <source>
        <dbReference type="ARBA" id="ARBA00022801"/>
    </source>
</evidence>
<name>A0ABW3T4U8_9CAUL</name>
<dbReference type="InterPro" id="IPR005659">
    <property type="entry name" value="Chemorcpt_Glu_NH3ase_CheD"/>
</dbReference>
<accession>A0ABW3T4U8</accession>
<dbReference type="SUPFAM" id="SSF64438">
    <property type="entry name" value="CNF1/YfiH-like putative cysteine hydrolases"/>
    <property type="match status" value="1"/>
</dbReference>
<evidence type="ECO:0000256" key="1">
    <source>
        <dbReference type="ARBA" id="ARBA00022500"/>
    </source>
</evidence>
<dbReference type="Pfam" id="PF03975">
    <property type="entry name" value="CheD"/>
    <property type="match status" value="1"/>
</dbReference>
<comment type="function">
    <text evidence="3">Probably deamidates glutamine residues to glutamate on methyl-accepting chemotaxis receptors (MCPs), playing an important role in chemotaxis.</text>
</comment>
<gene>
    <name evidence="3" type="primary">cheD</name>
    <name evidence="4" type="ORF">ACFQ27_08930</name>
</gene>
<organism evidence="4 5">
    <name type="scientific">Phenylobacterium conjunctum</name>
    <dbReference type="NCBI Taxonomy" id="1298959"/>
    <lineage>
        <taxon>Bacteria</taxon>
        <taxon>Pseudomonadati</taxon>
        <taxon>Pseudomonadota</taxon>
        <taxon>Alphaproteobacteria</taxon>
        <taxon>Caulobacterales</taxon>
        <taxon>Caulobacteraceae</taxon>
        <taxon>Phenylobacterium</taxon>
    </lineage>
</organism>
<proteinExistence type="inferred from homology"/>
<dbReference type="EMBL" id="JBHTLQ010000016">
    <property type="protein sequence ID" value="MFD1190700.1"/>
    <property type="molecule type" value="Genomic_DNA"/>
</dbReference>
<evidence type="ECO:0000313" key="5">
    <source>
        <dbReference type="Proteomes" id="UP001597216"/>
    </source>
</evidence>
<comment type="catalytic activity">
    <reaction evidence="3">
        <text>L-glutaminyl-[protein] + H2O = L-glutamyl-[protein] + NH4(+)</text>
        <dbReference type="Rhea" id="RHEA:16441"/>
        <dbReference type="Rhea" id="RHEA-COMP:10207"/>
        <dbReference type="Rhea" id="RHEA-COMP:10208"/>
        <dbReference type="ChEBI" id="CHEBI:15377"/>
        <dbReference type="ChEBI" id="CHEBI:28938"/>
        <dbReference type="ChEBI" id="CHEBI:29973"/>
        <dbReference type="ChEBI" id="CHEBI:30011"/>
        <dbReference type="EC" id="3.5.1.44"/>
    </reaction>
</comment>
<reference evidence="5" key="1">
    <citation type="journal article" date="2019" name="Int. J. Syst. Evol. Microbiol.">
        <title>The Global Catalogue of Microorganisms (GCM) 10K type strain sequencing project: providing services to taxonomists for standard genome sequencing and annotation.</title>
        <authorList>
            <consortium name="The Broad Institute Genomics Platform"/>
            <consortium name="The Broad Institute Genome Sequencing Center for Infectious Disease"/>
            <person name="Wu L."/>
            <person name="Ma J."/>
        </authorList>
    </citation>
    <scope>NUCLEOTIDE SEQUENCE [LARGE SCALE GENOMIC DNA]</scope>
    <source>
        <strain evidence="5">CCUG 55074</strain>
    </source>
</reference>
<dbReference type="Gene3D" id="3.30.1330.200">
    <property type="match status" value="1"/>
</dbReference>
<dbReference type="InterPro" id="IPR038592">
    <property type="entry name" value="CheD-like_sf"/>
</dbReference>
<dbReference type="EC" id="3.5.1.44" evidence="3"/>
<dbReference type="PANTHER" id="PTHR35147">
    <property type="entry name" value="CHEMORECEPTOR GLUTAMINE DEAMIDASE CHED-RELATED"/>
    <property type="match status" value="1"/>
</dbReference>
<dbReference type="InterPro" id="IPR011324">
    <property type="entry name" value="Cytotoxic_necrot_fac-like_cat"/>
</dbReference>
<evidence type="ECO:0000313" key="4">
    <source>
        <dbReference type="EMBL" id="MFD1190700.1"/>
    </source>
</evidence>
<dbReference type="HAMAP" id="MF_01440">
    <property type="entry name" value="CheD"/>
    <property type="match status" value="1"/>
</dbReference>
<keyword evidence="1 3" id="KW-0145">Chemotaxis</keyword>
<dbReference type="PANTHER" id="PTHR35147:SF2">
    <property type="entry name" value="CHEMORECEPTOR GLUTAMINE DEAMIDASE CHED-RELATED"/>
    <property type="match status" value="1"/>
</dbReference>
<evidence type="ECO:0000256" key="3">
    <source>
        <dbReference type="HAMAP-Rule" id="MF_01440"/>
    </source>
</evidence>
<comment type="caution">
    <text evidence="4">The sequence shown here is derived from an EMBL/GenBank/DDBJ whole genome shotgun (WGS) entry which is preliminary data.</text>
</comment>
<dbReference type="Proteomes" id="UP001597216">
    <property type="component" value="Unassembled WGS sequence"/>
</dbReference>